<reference evidence="3" key="1">
    <citation type="submission" date="2025-05" db="UniProtKB">
        <authorList>
            <consortium name="RefSeq"/>
        </authorList>
    </citation>
    <scope>NUCLEOTIDE SEQUENCE [LARGE SCALE GENOMIC DNA]</scope>
</reference>
<sequence>MIIVLLLLFHSLCVYCQRIVLYIHDRCFPRNVRLLQEVAETVGDRKAPQRLAEQQLEQQKRSQKRRILEPILPLVGGANSEACRFCAHSPQGYCRHHFHLQELQLHKQRGSGGEQDFRQIRRIKRELKRTIGQQQQHLQPVRSYRPARLSSSWSSSSLSSGYASLTSLGSQEQEEELVSLDQEILEEIPQEVEEDPQQLQGEMDQQVLPEEEIQEPLLTSHL</sequence>
<evidence type="ECO:0000313" key="4">
    <source>
        <dbReference type="RefSeq" id="XP_016945298.3"/>
    </source>
</evidence>
<dbReference type="Proteomes" id="UP001652628">
    <property type="component" value="Chromosome 2L"/>
</dbReference>
<dbReference type="AlphaFoldDB" id="A0AB39ZXW9"/>
<organism evidence="3 4">
    <name type="scientific">Drosophila suzukii</name>
    <name type="common">Spotted-wing drosophila fruit fly</name>
    <dbReference type="NCBI Taxonomy" id="28584"/>
    <lineage>
        <taxon>Eukaryota</taxon>
        <taxon>Metazoa</taxon>
        <taxon>Ecdysozoa</taxon>
        <taxon>Arthropoda</taxon>
        <taxon>Hexapoda</taxon>
        <taxon>Insecta</taxon>
        <taxon>Pterygota</taxon>
        <taxon>Neoptera</taxon>
        <taxon>Endopterygota</taxon>
        <taxon>Diptera</taxon>
        <taxon>Brachycera</taxon>
        <taxon>Muscomorpha</taxon>
        <taxon>Ephydroidea</taxon>
        <taxon>Drosophilidae</taxon>
        <taxon>Drosophila</taxon>
        <taxon>Sophophora</taxon>
    </lineage>
</organism>
<evidence type="ECO:0000256" key="1">
    <source>
        <dbReference type="SAM" id="MobiDB-lite"/>
    </source>
</evidence>
<feature type="signal peptide" evidence="2">
    <location>
        <begin position="1"/>
        <end position="16"/>
    </location>
</feature>
<feature type="compositionally biased region" description="Acidic residues" evidence="1">
    <location>
        <begin position="176"/>
        <end position="196"/>
    </location>
</feature>
<proteinExistence type="predicted"/>
<feature type="chain" id="PRO_5046568951" evidence="2">
    <location>
        <begin position="17"/>
        <end position="222"/>
    </location>
</feature>
<keyword evidence="3" id="KW-1185">Reference proteome</keyword>
<evidence type="ECO:0000256" key="2">
    <source>
        <dbReference type="SAM" id="SignalP"/>
    </source>
</evidence>
<name>A0AB39ZXW9_DROSZ</name>
<keyword evidence="2" id="KW-0732">Signal</keyword>
<evidence type="ECO:0000313" key="3">
    <source>
        <dbReference type="Proteomes" id="UP001652628"/>
    </source>
</evidence>
<dbReference type="RefSeq" id="XP_016945298.3">
    <property type="nucleotide sequence ID" value="XM_017089809.4"/>
</dbReference>
<gene>
    <name evidence="4" type="primary">LOC108021210</name>
</gene>
<reference evidence="4" key="2">
    <citation type="submission" date="2025-08" db="UniProtKB">
        <authorList>
            <consortium name="RefSeq"/>
        </authorList>
    </citation>
    <scope>IDENTIFICATION</scope>
</reference>
<protein>
    <submittedName>
        <fullName evidence="4">Uncharacterized protein</fullName>
    </submittedName>
</protein>
<dbReference type="GeneID" id="108021210"/>
<accession>A0AB39ZXW9</accession>
<feature type="region of interest" description="Disordered" evidence="1">
    <location>
        <begin position="176"/>
        <end position="222"/>
    </location>
</feature>